<reference evidence="4 5" key="1">
    <citation type="journal article" date="2015" name="Genome Announc.">
        <title>Expanding the biotechnology potential of lactobacilli through comparative genomics of 213 strains and associated genera.</title>
        <authorList>
            <person name="Sun Z."/>
            <person name="Harris H.M."/>
            <person name="McCann A."/>
            <person name="Guo C."/>
            <person name="Argimon S."/>
            <person name="Zhang W."/>
            <person name="Yang X."/>
            <person name="Jeffery I.B."/>
            <person name="Cooney J.C."/>
            <person name="Kagawa T.F."/>
            <person name="Liu W."/>
            <person name="Song Y."/>
            <person name="Salvetti E."/>
            <person name="Wrobel A."/>
            <person name="Rasinkangas P."/>
            <person name="Parkhill J."/>
            <person name="Rea M.C."/>
            <person name="O'Sullivan O."/>
            <person name="Ritari J."/>
            <person name="Douillard F.P."/>
            <person name="Paul Ross R."/>
            <person name="Yang R."/>
            <person name="Briner A.E."/>
            <person name="Felis G.E."/>
            <person name="de Vos W.M."/>
            <person name="Barrangou R."/>
            <person name="Klaenhammer T.R."/>
            <person name="Caufield P.W."/>
            <person name="Cui Y."/>
            <person name="Zhang H."/>
            <person name="O'Toole P.W."/>
        </authorList>
    </citation>
    <scope>NUCLEOTIDE SEQUENCE [LARGE SCALE GENOMIC DNA]</scope>
    <source>
        <strain evidence="4 5">DSM 20003</strain>
    </source>
</reference>
<dbReference type="RefSeq" id="WP_057904286.1">
    <property type="nucleotide sequence ID" value="NZ_AZDA01000043.1"/>
</dbReference>
<keyword evidence="1 2" id="KW-0238">DNA-binding</keyword>
<evidence type="ECO:0000256" key="2">
    <source>
        <dbReference type="PROSITE-ProRule" id="PRU00335"/>
    </source>
</evidence>
<evidence type="ECO:0000313" key="4">
    <source>
        <dbReference type="EMBL" id="KRK39488.1"/>
    </source>
</evidence>
<sequence length="186" mass="21349">MGKREEKKQAKREEIFTVAIKLFDEQGYDNVTTAQIAAKCHIAKKTLFQYFASKEDIIFEDENELINTVIAQISREGDVWSQFVAWLSSNTHDKDAEQTNIPEALRLPEIIEANNTLFGRLLKMWAKYQVRITDFLVNERGYSYLRASALADIMVHVLKESFSQQASIKEILDAHVSVAKMCLESK</sequence>
<organism evidence="4 5">
    <name type="scientific">Loigolactobacillus bifermentans DSM 20003</name>
    <dbReference type="NCBI Taxonomy" id="1423726"/>
    <lineage>
        <taxon>Bacteria</taxon>
        <taxon>Bacillati</taxon>
        <taxon>Bacillota</taxon>
        <taxon>Bacilli</taxon>
        <taxon>Lactobacillales</taxon>
        <taxon>Lactobacillaceae</taxon>
        <taxon>Loigolactobacillus</taxon>
    </lineage>
</organism>
<comment type="caution">
    <text evidence="4">The sequence shown here is derived from an EMBL/GenBank/DDBJ whole genome shotgun (WGS) entry which is preliminary data.</text>
</comment>
<protein>
    <recommendedName>
        <fullName evidence="3">HTH tetR-type domain-containing protein</fullName>
    </recommendedName>
</protein>
<dbReference type="AlphaFoldDB" id="A0A0R1GZ49"/>
<dbReference type="InterPro" id="IPR001647">
    <property type="entry name" value="HTH_TetR"/>
</dbReference>
<evidence type="ECO:0000259" key="3">
    <source>
        <dbReference type="PROSITE" id="PS50977"/>
    </source>
</evidence>
<dbReference type="Gene3D" id="1.10.357.10">
    <property type="entry name" value="Tetracycline Repressor, domain 2"/>
    <property type="match status" value="1"/>
</dbReference>
<dbReference type="PANTHER" id="PTHR30055">
    <property type="entry name" value="HTH-TYPE TRANSCRIPTIONAL REGULATOR RUTR"/>
    <property type="match status" value="1"/>
</dbReference>
<accession>A0A0R1GZ49</accession>
<evidence type="ECO:0000256" key="1">
    <source>
        <dbReference type="ARBA" id="ARBA00023125"/>
    </source>
</evidence>
<feature type="DNA-binding region" description="H-T-H motif" evidence="2">
    <location>
        <begin position="32"/>
        <end position="51"/>
    </location>
</feature>
<dbReference type="PRINTS" id="PR00455">
    <property type="entry name" value="HTHTETR"/>
</dbReference>
<dbReference type="PROSITE" id="PS50977">
    <property type="entry name" value="HTH_TETR_2"/>
    <property type="match status" value="1"/>
</dbReference>
<dbReference type="Proteomes" id="UP000051461">
    <property type="component" value="Unassembled WGS sequence"/>
</dbReference>
<dbReference type="GO" id="GO:0003677">
    <property type="term" value="F:DNA binding"/>
    <property type="evidence" value="ECO:0007669"/>
    <property type="project" value="UniProtKB-UniRule"/>
</dbReference>
<keyword evidence="5" id="KW-1185">Reference proteome</keyword>
<gene>
    <name evidence="4" type="ORF">FC07_GL002457</name>
</gene>
<dbReference type="STRING" id="1423726.FC07_GL002457"/>
<name>A0A0R1GZ49_9LACO</name>
<dbReference type="InterPro" id="IPR050109">
    <property type="entry name" value="HTH-type_TetR-like_transc_reg"/>
</dbReference>
<dbReference type="GO" id="GO:0006355">
    <property type="term" value="P:regulation of DNA-templated transcription"/>
    <property type="evidence" value="ECO:0007669"/>
    <property type="project" value="UniProtKB-ARBA"/>
</dbReference>
<dbReference type="OrthoDB" id="9780824at2"/>
<dbReference type="InterPro" id="IPR009057">
    <property type="entry name" value="Homeodomain-like_sf"/>
</dbReference>
<feature type="domain" description="HTH tetR-type" evidence="3">
    <location>
        <begin position="9"/>
        <end position="69"/>
    </location>
</feature>
<dbReference type="PATRIC" id="fig|1423726.3.peg.2550"/>
<evidence type="ECO:0000313" key="5">
    <source>
        <dbReference type="Proteomes" id="UP000051461"/>
    </source>
</evidence>
<proteinExistence type="predicted"/>
<dbReference type="EMBL" id="AZDA01000043">
    <property type="protein sequence ID" value="KRK39488.1"/>
    <property type="molecule type" value="Genomic_DNA"/>
</dbReference>
<dbReference type="SUPFAM" id="SSF46689">
    <property type="entry name" value="Homeodomain-like"/>
    <property type="match status" value="1"/>
</dbReference>
<dbReference type="Pfam" id="PF00440">
    <property type="entry name" value="TetR_N"/>
    <property type="match status" value="1"/>
</dbReference>